<keyword evidence="1" id="KW-1133">Transmembrane helix</keyword>
<keyword evidence="1" id="KW-0472">Membrane</keyword>
<protein>
    <submittedName>
        <fullName evidence="2">Uncharacterized protein</fullName>
    </submittedName>
</protein>
<evidence type="ECO:0000313" key="2">
    <source>
        <dbReference type="EMBL" id="ORE14296.1"/>
    </source>
</evidence>
<keyword evidence="1" id="KW-0812">Transmembrane</keyword>
<dbReference type="AlphaFoldDB" id="A0A1X0RQG3"/>
<reference evidence="2 3" key="1">
    <citation type="journal article" date="2016" name="Proc. Natl. Acad. Sci. U.S.A.">
        <title>Lipid metabolic changes in an early divergent fungus govern the establishment of a mutualistic symbiosis with endobacteria.</title>
        <authorList>
            <person name="Lastovetsky O.A."/>
            <person name="Gaspar M.L."/>
            <person name="Mondo S.J."/>
            <person name="LaButti K.M."/>
            <person name="Sandor L."/>
            <person name="Grigoriev I.V."/>
            <person name="Henry S.A."/>
            <person name="Pawlowska T.E."/>
        </authorList>
    </citation>
    <scope>NUCLEOTIDE SEQUENCE [LARGE SCALE GENOMIC DNA]</scope>
    <source>
        <strain evidence="2 3">ATCC 11559</strain>
    </source>
</reference>
<organism evidence="2 3">
    <name type="scientific">Rhizopus microsporus</name>
    <dbReference type="NCBI Taxonomy" id="58291"/>
    <lineage>
        <taxon>Eukaryota</taxon>
        <taxon>Fungi</taxon>
        <taxon>Fungi incertae sedis</taxon>
        <taxon>Mucoromycota</taxon>
        <taxon>Mucoromycotina</taxon>
        <taxon>Mucoromycetes</taxon>
        <taxon>Mucorales</taxon>
        <taxon>Mucorineae</taxon>
        <taxon>Rhizopodaceae</taxon>
        <taxon>Rhizopus</taxon>
    </lineage>
</organism>
<evidence type="ECO:0000313" key="3">
    <source>
        <dbReference type="Proteomes" id="UP000242381"/>
    </source>
</evidence>
<evidence type="ECO:0000256" key="1">
    <source>
        <dbReference type="SAM" id="Phobius"/>
    </source>
</evidence>
<dbReference type="EMBL" id="KV921479">
    <property type="protein sequence ID" value="ORE14296.1"/>
    <property type="molecule type" value="Genomic_DNA"/>
</dbReference>
<gene>
    <name evidence="2" type="ORF">BCV71DRAFT_238556</name>
</gene>
<feature type="transmembrane region" description="Helical" evidence="1">
    <location>
        <begin position="134"/>
        <end position="156"/>
    </location>
</feature>
<dbReference type="Proteomes" id="UP000242381">
    <property type="component" value="Unassembled WGS sequence"/>
</dbReference>
<proteinExistence type="predicted"/>
<sequence length="218" mass="24689">MYYYLERPWKTTVGDRSRRHGRGFGTRLNVWRISLWHFGQQLLVLYSSIRKTWNPCFLGSLRKPKARIGSWYLAWGADQFPITNTTSSPNLGLRRKIDLSKRLSVIMACGGMSIEFTENGRLLRPGFTEAVKAFYGYAAIWLLIMGLLSLSGITLLEFEILPDSTTGDVGGNFILNCEPCRVSCLPVEPLLENRDTNAISLNSATESKLPIFLWLEGF</sequence>
<accession>A0A1X0RQG3</accession>
<name>A0A1X0RQG3_RHIZD</name>